<keyword evidence="2" id="KW-0238">DNA-binding</keyword>
<proteinExistence type="predicted"/>
<feature type="domain" description="HTH hxlR-type" evidence="4">
    <location>
        <begin position="14"/>
        <end position="113"/>
    </location>
</feature>
<evidence type="ECO:0000313" key="5">
    <source>
        <dbReference type="EMBL" id="MFM1727820.1"/>
    </source>
</evidence>
<keyword evidence="6" id="KW-1185">Reference proteome</keyword>
<evidence type="ECO:0000256" key="3">
    <source>
        <dbReference type="ARBA" id="ARBA00023163"/>
    </source>
</evidence>
<dbReference type="Proteomes" id="UP001629744">
    <property type="component" value="Unassembled WGS sequence"/>
</dbReference>
<sequence>MSEASALRVPLDECGLARAVAVIGDRWTLLVLREAHYGVTRFDEMRADIDIPKAALSMRLKALVDEGLLEKRPYREPGSRTRDEYLLTTKGRELLPALIALMQWGDRHLSTEAGPLQFRHTGCGGLVTAQLVCECGSPAATAELEPRLR</sequence>
<evidence type="ECO:0000313" key="6">
    <source>
        <dbReference type="Proteomes" id="UP001629744"/>
    </source>
</evidence>
<evidence type="ECO:0000259" key="4">
    <source>
        <dbReference type="PROSITE" id="PS51118"/>
    </source>
</evidence>
<comment type="caution">
    <text evidence="5">The sequence shown here is derived from an EMBL/GenBank/DDBJ whole genome shotgun (WGS) entry which is preliminary data.</text>
</comment>
<name>A0ABW9FQE7_9NOCA</name>
<keyword evidence="3" id="KW-0804">Transcription</keyword>
<dbReference type="Pfam" id="PF01638">
    <property type="entry name" value="HxlR"/>
    <property type="match status" value="1"/>
</dbReference>
<accession>A0ABW9FQE7</accession>
<dbReference type="InterPro" id="IPR002577">
    <property type="entry name" value="HTH_HxlR"/>
</dbReference>
<dbReference type="PROSITE" id="PS51118">
    <property type="entry name" value="HTH_HXLR"/>
    <property type="match status" value="1"/>
</dbReference>
<organism evidence="5 6">
    <name type="scientific">Prescottella soli</name>
    <dbReference type="NCBI Taxonomy" id="1543852"/>
    <lineage>
        <taxon>Bacteria</taxon>
        <taxon>Bacillati</taxon>
        <taxon>Actinomycetota</taxon>
        <taxon>Actinomycetes</taxon>
        <taxon>Mycobacteriales</taxon>
        <taxon>Nocardiaceae</taxon>
        <taxon>Prescottella</taxon>
    </lineage>
</organism>
<gene>
    <name evidence="5" type="ORF">ABEU19_001287</name>
</gene>
<dbReference type="SUPFAM" id="SSF46785">
    <property type="entry name" value="Winged helix' DNA-binding domain"/>
    <property type="match status" value="1"/>
</dbReference>
<reference evidence="5 6" key="1">
    <citation type="submission" date="2023-11" db="EMBL/GenBank/DDBJ databases">
        <authorList>
            <person name="Val-Calvo J."/>
            <person name="Scortti M."/>
            <person name="Vazquez-Boland J."/>
        </authorList>
    </citation>
    <scope>NUCLEOTIDE SEQUENCE [LARGE SCALE GENOMIC DNA]</scope>
    <source>
        <strain evidence="5 6">DSM 46662</strain>
    </source>
</reference>
<evidence type="ECO:0000256" key="2">
    <source>
        <dbReference type="ARBA" id="ARBA00023125"/>
    </source>
</evidence>
<dbReference type="PANTHER" id="PTHR33204:SF18">
    <property type="entry name" value="TRANSCRIPTIONAL REGULATORY PROTEIN"/>
    <property type="match status" value="1"/>
</dbReference>
<keyword evidence="1" id="KW-0805">Transcription regulation</keyword>
<dbReference type="InterPro" id="IPR036388">
    <property type="entry name" value="WH-like_DNA-bd_sf"/>
</dbReference>
<dbReference type="RefSeq" id="WP_348604268.1">
    <property type="nucleotide sequence ID" value="NZ_CP157276.1"/>
</dbReference>
<evidence type="ECO:0000256" key="1">
    <source>
        <dbReference type="ARBA" id="ARBA00023015"/>
    </source>
</evidence>
<dbReference type="InterPro" id="IPR036390">
    <property type="entry name" value="WH_DNA-bd_sf"/>
</dbReference>
<dbReference type="PANTHER" id="PTHR33204">
    <property type="entry name" value="TRANSCRIPTIONAL REGULATOR, MARR FAMILY"/>
    <property type="match status" value="1"/>
</dbReference>
<dbReference type="EMBL" id="JBDLNU010000002">
    <property type="protein sequence ID" value="MFM1727820.1"/>
    <property type="molecule type" value="Genomic_DNA"/>
</dbReference>
<dbReference type="Gene3D" id="1.10.10.10">
    <property type="entry name" value="Winged helix-like DNA-binding domain superfamily/Winged helix DNA-binding domain"/>
    <property type="match status" value="1"/>
</dbReference>
<protein>
    <submittedName>
        <fullName evidence="5">Helix-turn-helix domain-containing protein</fullName>
    </submittedName>
</protein>